<protein>
    <submittedName>
        <fullName evidence="2">Uncharacterized protein</fullName>
    </submittedName>
</protein>
<feature type="compositionally biased region" description="Basic and acidic residues" evidence="1">
    <location>
        <begin position="58"/>
        <end position="74"/>
    </location>
</feature>
<dbReference type="GeneID" id="25324705"/>
<name>A0A0D2ERB4_9EURO</name>
<evidence type="ECO:0000313" key="2">
    <source>
        <dbReference type="EMBL" id="KIW58258.1"/>
    </source>
</evidence>
<accession>A0A0D2ERB4</accession>
<feature type="region of interest" description="Disordered" evidence="1">
    <location>
        <begin position="132"/>
        <end position="233"/>
    </location>
</feature>
<keyword evidence="3" id="KW-1185">Reference proteome</keyword>
<dbReference type="Proteomes" id="UP000054342">
    <property type="component" value="Unassembled WGS sequence"/>
</dbReference>
<dbReference type="EMBL" id="KN847318">
    <property type="protein sequence ID" value="KIW58258.1"/>
    <property type="molecule type" value="Genomic_DNA"/>
</dbReference>
<reference evidence="2 3" key="1">
    <citation type="submission" date="2015-01" db="EMBL/GenBank/DDBJ databases">
        <title>The Genome Sequence of Exophiala xenobiotica CBS118157.</title>
        <authorList>
            <consortium name="The Broad Institute Genomics Platform"/>
            <person name="Cuomo C."/>
            <person name="de Hoog S."/>
            <person name="Gorbushina A."/>
            <person name="Stielow B."/>
            <person name="Teixiera M."/>
            <person name="Abouelleil A."/>
            <person name="Chapman S.B."/>
            <person name="Priest M."/>
            <person name="Young S.K."/>
            <person name="Wortman J."/>
            <person name="Nusbaum C."/>
            <person name="Birren B."/>
        </authorList>
    </citation>
    <scope>NUCLEOTIDE SEQUENCE [LARGE SCALE GENOMIC DNA]</scope>
    <source>
        <strain evidence="2 3">CBS 118157</strain>
    </source>
</reference>
<gene>
    <name evidence="2" type="ORF">PV05_02797</name>
</gene>
<dbReference type="HOGENOM" id="CLU_885764_0_0_1"/>
<feature type="compositionally biased region" description="Polar residues" evidence="1">
    <location>
        <begin position="217"/>
        <end position="226"/>
    </location>
</feature>
<feature type="region of interest" description="Disordered" evidence="1">
    <location>
        <begin position="58"/>
        <end position="110"/>
    </location>
</feature>
<feature type="compositionally biased region" description="Basic and acidic residues" evidence="1">
    <location>
        <begin position="95"/>
        <end position="110"/>
    </location>
</feature>
<feature type="compositionally biased region" description="Basic residues" evidence="1">
    <location>
        <begin position="200"/>
        <end position="212"/>
    </location>
</feature>
<feature type="compositionally biased region" description="Polar residues" evidence="1">
    <location>
        <begin position="132"/>
        <end position="148"/>
    </location>
</feature>
<evidence type="ECO:0000313" key="3">
    <source>
        <dbReference type="Proteomes" id="UP000054342"/>
    </source>
</evidence>
<evidence type="ECO:0000256" key="1">
    <source>
        <dbReference type="SAM" id="MobiDB-lite"/>
    </source>
</evidence>
<organism evidence="2 3">
    <name type="scientific">Exophiala xenobiotica</name>
    <dbReference type="NCBI Taxonomy" id="348802"/>
    <lineage>
        <taxon>Eukaryota</taxon>
        <taxon>Fungi</taxon>
        <taxon>Dikarya</taxon>
        <taxon>Ascomycota</taxon>
        <taxon>Pezizomycotina</taxon>
        <taxon>Eurotiomycetes</taxon>
        <taxon>Chaetothyriomycetidae</taxon>
        <taxon>Chaetothyriales</taxon>
        <taxon>Herpotrichiellaceae</taxon>
        <taxon>Exophiala</taxon>
    </lineage>
</organism>
<sequence length="320" mass="37033">MCVRTKTSYGCGHEFKTTNQCHSSRCSGLERYQFPREGDCKTCKEGGQAITRGREGKGRYAQELSRRQQPRECSSDPTPLTMDVGGGISPWAPPIKREKEWHSPSRKKADDAWLEEHAERNSDLQTIRESISAYSESDRASTAQLSPRSHSRRRINEIEDDDHHHHYDRDADDDYRYQREARPRRQQVEIRSTREDHDRRSSRRPTHQRHRHDSQESFDSLHSTRSSARKYKPAPTSYTAYDYYEPYDSGYGSYSSKASHSRGYEVAKTEPYTYSPTPRVVSIKPPSMSSYGAYQTGYGVPRGVDIVTRSPMYAHSSRRY</sequence>
<dbReference type="RefSeq" id="XP_013318842.1">
    <property type="nucleotide sequence ID" value="XM_013463388.1"/>
</dbReference>
<proteinExistence type="predicted"/>
<feature type="compositionally biased region" description="Basic and acidic residues" evidence="1">
    <location>
        <begin position="154"/>
        <end position="199"/>
    </location>
</feature>
<dbReference type="AlphaFoldDB" id="A0A0D2ERB4"/>
<dbReference type="OrthoDB" id="4142835at2759"/>